<dbReference type="InterPro" id="IPR027417">
    <property type="entry name" value="P-loop_NTPase"/>
</dbReference>
<dbReference type="AlphaFoldDB" id="A0A081BYF1"/>
<dbReference type="FunFam" id="3.40.50.300:FF:000830">
    <property type="entry name" value="Endonuclease MutS2"/>
    <property type="match status" value="1"/>
</dbReference>
<dbReference type="Pfam" id="PF00488">
    <property type="entry name" value="MutS_V"/>
    <property type="match status" value="1"/>
</dbReference>
<dbReference type="GO" id="GO:0030983">
    <property type="term" value="F:mismatched DNA binding"/>
    <property type="evidence" value="ECO:0007669"/>
    <property type="project" value="InterPro"/>
</dbReference>
<feature type="binding site" evidence="7">
    <location>
        <begin position="340"/>
        <end position="347"/>
    </location>
    <ligand>
        <name>ATP</name>
        <dbReference type="ChEBI" id="CHEBI:30616"/>
    </ligand>
</feature>
<dbReference type="GO" id="GO:0016887">
    <property type="term" value="F:ATP hydrolysis activity"/>
    <property type="evidence" value="ECO:0007669"/>
    <property type="project" value="InterPro"/>
</dbReference>
<dbReference type="SMART" id="SM00533">
    <property type="entry name" value="MUTSd"/>
    <property type="match status" value="1"/>
</dbReference>
<dbReference type="GO" id="GO:0006298">
    <property type="term" value="P:mismatch repair"/>
    <property type="evidence" value="ECO:0007669"/>
    <property type="project" value="InterPro"/>
</dbReference>
<proteinExistence type="inferred from homology"/>
<organism evidence="10">
    <name type="scientific">Vecturithrix granuli</name>
    <dbReference type="NCBI Taxonomy" id="1499967"/>
    <lineage>
        <taxon>Bacteria</taxon>
        <taxon>Candidatus Moduliflexota</taxon>
        <taxon>Candidatus Vecturitrichia</taxon>
        <taxon>Candidatus Vecturitrichales</taxon>
        <taxon>Candidatus Vecturitrichaceae</taxon>
        <taxon>Candidatus Vecturithrix</taxon>
    </lineage>
</organism>
<dbReference type="Gene3D" id="1.10.1420.10">
    <property type="match status" value="2"/>
</dbReference>
<dbReference type="InterPro" id="IPR045076">
    <property type="entry name" value="MutS"/>
</dbReference>
<dbReference type="eggNOG" id="COG1193">
    <property type="taxonomic scope" value="Bacteria"/>
</dbReference>
<dbReference type="GO" id="GO:0019843">
    <property type="term" value="F:rRNA binding"/>
    <property type="evidence" value="ECO:0007669"/>
    <property type="project" value="UniProtKB-UniRule"/>
</dbReference>
<keyword evidence="4 7" id="KW-0067">ATP-binding</keyword>
<dbReference type="SMART" id="SM00463">
    <property type="entry name" value="SMR"/>
    <property type="match status" value="1"/>
</dbReference>
<dbReference type="PANTHER" id="PTHR48466:SF2">
    <property type="entry name" value="OS10G0509000 PROTEIN"/>
    <property type="match status" value="1"/>
</dbReference>
<comment type="function">
    <text evidence="7">Acts as a ribosome collision sensor, splitting the ribosome into its 2 subunits. Detects stalled/collided 70S ribosomes which it binds and splits by an ATP-hydrolysis driven conformational change. Acts upstream of the ribosome quality control system (RQC), a ribosome-associated complex that mediates the extraction of incompletely synthesized nascent chains from stalled ribosomes and their subsequent degradation. Probably generates substrates for RQC.</text>
</comment>
<dbReference type="InterPro" id="IPR046893">
    <property type="entry name" value="MSSS"/>
</dbReference>
<keyword evidence="2 7" id="KW-0547">Nucleotide-binding</keyword>
<keyword evidence="8" id="KW-0175">Coiled coil</keyword>
<dbReference type="GO" id="GO:0004519">
    <property type="term" value="F:endonuclease activity"/>
    <property type="evidence" value="ECO:0007669"/>
    <property type="project" value="UniProtKB-UniRule"/>
</dbReference>
<dbReference type="GO" id="GO:0045910">
    <property type="term" value="P:negative regulation of DNA recombination"/>
    <property type="evidence" value="ECO:0007669"/>
    <property type="project" value="InterPro"/>
</dbReference>
<dbReference type="NCBIfam" id="TIGR01069">
    <property type="entry name" value="mutS2"/>
    <property type="match status" value="1"/>
</dbReference>
<dbReference type="SUPFAM" id="SSF160443">
    <property type="entry name" value="SMR domain-like"/>
    <property type="match status" value="1"/>
</dbReference>
<dbReference type="InterPro" id="IPR036063">
    <property type="entry name" value="Smr_dom_sf"/>
</dbReference>
<evidence type="ECO:0000313" key="11">
    <source>
        <dbReference type="Proteomes" id="UP000030661"/>
    </source>
</evidence>
<sequence>MEQLTLQTLEFEKIKAYLARFTYSALGITHIDALEPMTEPQMVETRLAEVSEVKDIRALHGPLPIEGLRDLREPLALARVQGAILVPLEFRQIYDTLRAGRAIKKFIEAIDPPVYTHILQKVACIALVDEVEAGIRQAIDEEGEILDGASPALKRIRRDLRQAREKIQSWLQNFLQRQDYQSVIQDQVITVRQNRYVIPVKASSRGKIKGIVHDQSSSGVTVFIEPLETVELNNYIATLESQEKQEIQRILLELTDLVRQRLEPIQETLAVLGELDFINAKAKLSEKWSCTQPKLTRKRELRLMQARHPLLLLQYEENPVRVVPIDVRMTEEHTTLLITGPNTGGKTVSLKTIGLLALMVQAGLHIPVAKDSEVNVFRNIFADIGDQQSIEQSLSTFSSHISHIVQILKQADRRSLVLLDELGAGTDPAEGASLGIAILEHLDQANALCLATTHHDALKSYAYTHPRTMNACVEFDVNTLSPTYRLQIGLPGKSNAFIIAERLGLSETIIQRAKDLMGEDLLKVDHLIRKLTTDSEEISRKKTEIDARYRGVLRLEKETDKLLAMAEQERQQIVNEALEEARRIVDQALQQSQQVLKQLPGKSREEGKQLLKPLHKEAVTIREKLKKIRPPRIAATDTVPGELTVGAKVRLAGFSQTGTVVKLSKDEKQAEVQVGSMRIEVPITQLTPMSQPTLSSGVPAISVSDHSGAGAYDQSVPLELVVVGKHVDEALEEIEKYLDQAFLSGISSVAVVHGLGTGTLKKAVSDLLRSHPHVINYAVDDHNYGMTNVELARK</sequence>
<dbReference type="HAMAP" id="MF_00092">
    <property type="entry name" value="MutS2"/>
    <property type="match status" value="1"/>
</dbReference>
<dbReference type="GO" id="GO:0043023">
    <property type="term" value="F:ribosomal large subunit binding"/>
    <property type="evidence" value="ECO:0007669"/>
    <property type="project" value="UniProtKB-UniRule"/>
</dbReference>
<dbReference type="InterPro" id="IPR036187">
    <property type="entry name" value="DNA_mismatch_repair_MutS_sf"/>
</dbReference>
<dbReference type="InterPro" id="IPR002625">
    <property type="entry name" value="Smr_dom"/>
</dbReference>
<evidence type="ECO:0000256" key="8">
    <source>
        <dbReference type="SAM" id="Coils"/>
    </source>
</evidence>
<dbReference type="EMBL" id="DF820466">
    <property type="protein sequence ID" value="GAK57356.1"/>
    <property type="molecule type" value="Genomic_DNA"/>
</dbReference>
<dbReference type="GO" id="GO:0005524">
    <property type="term" value="F:ATP binding"/>
    <property type="evidence" value="ECO:0007669"/>
    <property type="project" value="UniProtKB-UniRule"/>
</dbReference>
<dbReference type="PROSITE" id="PS00486">
    <property type="entry name" value="DNA_MISMATCH_REPAIR_2"/>
    <property type="match status" value="1"/>
</dbReference>
<dbReference type="STRING" id="1499967.U27_04321"/>
<protein>
    <recommendedName>
        <fullName evidence="7">Endonuclease MutS2</fullName>
        <ecNumber evidence="7">3.1.-.-</ecNumber>
    </recommendedName>
    <alternativeName>
        <fullName evidence="7">Ribosome-associated protein quality control-upstream factor</fullName>
        <shortName evidence="7">RQC-upstream factor</shortName>
        <shortName evidence="7">RqcU</shortName>
        <ecNumber evidence="7">3.6.4.-</ecNumber>
    </alternativeName>
</protein>
<keyword evidence="7" id="KW-0255">Endonuclease</keyword>
<name>A0A081BYF1_VECG1</name>
<dbReference type="InterPro" id="IPR000432">
    <property type="entry name" value="DNA_mismatch_repair_MutS_C"/>
</dbReference>
<feature type="coiled-coil region" evidence="8">
    <location>
        <begin position="552"/>
        <end position="598"/>
    </location>
</feature>
<dbReference type="Gene3D" id="3.30.1370.110">
    <property type="match status" value="1"/>
</dbReference>
<dbReference type="EC" id="3.1.-.-" evidence="7"/>
<dbReference type="SUPFAM" id="SSF52540">
    <property type="entry name" value="P-loop containing nucleoside triphosphate hydrolases"/>
    <property type="match status" value="1"/>
</dbReference>
<evidence type="ECO:0000256" key="6">
    <source>
        <dbReference type="ARBA" id="ARBA00023125"/>
    </source>
</evidence>
<evidence type="ECO:0000313" key="10">
    <source>
        <dbReference type="EMBL" id="GAK57356.1"/>
    </source>
</evidence>
<dbReference type="HOGENOM" id="CLU_011252_2_1_0"/>
<evidence type="ECO:0000256" key="1">
    <source>
        <dbReference type="ARBA" id="ARBA00022730"/>
    </source>
</evidence>
<keyword evidence="7" id="KW-0540">Nuclease</keyword>
<reference evidence="10" key="1">
    <citation type="journal article" date="2015" name="PeerJ">
        <title>First genomic representation of candidate bacterial phylum KSB3 points to enhanced environmental sensing as a trigger of wastewater bulking.</title>
        <authorList>
            <person name="Sekiguchi Y."/>
            <person name="Ohashi A."/>
            <person name="Parks D.H."/>
            <person name="Yamauchi T."/>
            <person name="Tyson G.W."/>
            <person name="Hugenholtz P."/>
        </authorList>
    </citation>
    <scope>NUCLEOTIDE SEQUENCE [LARGE SCALE GENOMIC DNA]</scope>
</reference>
<dbReference type="PROSITE" id="PS50828">
    <property type="entry name" value="SMR"/>
    <property type="match status" value="1"/>
</dbReference>
<evidence type="ECO:0000256" key="5">
    <source>
        <dbReference type="ARBA" id="ARBA00022884"/>
    </source>
</evidence>
<dbReference type="InterPro" id="IPR007696">
    <property type="entry name" value="DNA_mismatch_repair_MutS_core"/>
</dbReference>
<keyword evidence="11" id="KW-1185">Reference proteome</keyword>
<evidence type="ECO:0000256" key="2">
    <source>
        <dbReference type="ARBA" id="ARBA00022741"/>
    </source>
</evidence>
<dbReference type="EC" id="3.6.4.-" evidence="7"/>
<dbReference type="PIRSF" id="PIRSF005814">
    <property type="entry name" value="MutS_YshD"/>
    <property type="match status" value="1"/>
</dbReference>
<comment type="subunit">
    <text evidence="7">Homodimer. Binds to stalled ribosomes, contacting rRNA.</text>
</comment>
<evidence type="ECO:0000256" key="3">
    <source>
        <dbReference type="ARBA" id="ARBA00022801"/>
    </source>
</evidence>
<dbReference type="Gene3D" id="3.40.50.300">
    <property type="entry name" value="P-loop containing nucleotide triphosphate hydrolases"/>
    <property type="match status" value="1"/>
</dbReference>
<comment type="similarity">
    <text evidence="7">Belongs to the DNA mismatch repair MutS family. MutS2 subfamily.</text>
</comment>
<dbReference type="Pfam" id="PF01713">
    <property type="entry name" value="Smr"/>
    <property type="match status" value="1"/>
</dbReference>
<dbReference type="Proteomes" id="UP000030661">
    <property type="component" value="Unassembled WGS sequence"/>
</dbReference>
<keyword evidence="3 7" id="KW-0378">Hydrolase</keyword>
<dbReference type="PANTHER" id="PTHR48466">
    <property type="entry name" value="OS10G0509000 PROTEIN-RELATED"/>
    <property type="match status" value="1"/>
</dbReference>
<dbReference type="GO" id="GO:0140664">
    <property type="term" value="F:ATP-dependent DNA damage sensor activity"/>
    <property type="evidence" value="ECO:0007669"/>
    <property type="project" value="InterPro"/>
</dbReference>
<accession>A0A081BYF1</accession>
<dbReference type="InterPro" id="IPR005747">
    <property type="entry name" value="MutS2"/>
</dbReference>
<dbReference type="Pfam" id="PF20297">
    <property type="entry name" value="MSSS"/>
    <property type="match status" value="1"/>
</dbReference>
<dbReference type="SMART" id="SM00534">
    <property type="entry name" value="MUTSac"/>
    <property type="match status" value="1"/>
</dbReference>
<keyword evidence="5 7" id="KW-0694">RNA-binding</keyword>
<evidence type="ECO:0000256" key="7">
    <source>
        <dbReference type="HAMAP-Rule" id="MF_00092"/>
    </source>
</evidence>
<evidence type="ECO:0000256" key="4">
    <source>
        <dbReference type="ARBA" id="ARBA00022840"/>
    </source>
</evidence>
<dbReference type="GO" id="GO:0072344">
    <property type="term" value="P:rescue of stalled ribosome"/>
    <property type="evidence" value="ECO:0007669"/>
    <property type="project" value="UniProtKB-UniRule"/>
</dbReference>
<keyword evidence="6 7" id="KW-0238">DNA-binding</keyword>
<keyword evidence="1 7" id="KW-0699">rRNA-binding</keyword>
<comment type="function">
    <text evidence="7">Endonuclease that is involved in the suppression of homologous recombination and thus may have a key role in the control of bacterial genetic diversity.</text>
</comment>
<gene>
    <name evidence="7" type="primary">mutS2</name>
    <name evidence="7" type="synonym">rqcU</name>
    <name evidence="10" type="ORF">U27_04321</name>
</gene>
<feature type="domain" description="Smr" evidence="9">
    <location>
        <begin position="724"/>
        <end position="792"/>
    </location>
</feature>
<dbReference type="SUPFAM" id="SSF48334">
    <property type="entry name" value="DNA repair protein MutS, domain III"/>
    <property type="match status" value="1"/>
</dbReference>
<evidence type="ECO:0000259" key="9">
    <source>
        <dbReference type="PROSITE" id="PS50828"/>
    </source>
</evidence>
<dbReference type="CDD" id="cd03280">
    <property type="entry name" value="ABC_MutS2"/>
    <property type="match status" value="1"/>
</dbReference>